<dbReference type="PROSITE" id="PS50011">
    <property type="entry name" value="PROTEIN_KINASE_DOM"/>
    <property type="match status" value="1"/>
</dbReference>
<evidence type="ECO:0000256" key="12">
    <source>
        <dbReference type="ARBA" id="ARBA00022842"/>
    </source>
</evidence>
<reference evidence="19 20" key="1">
    <citation type="submission" date="2019-03" db="EMBL/GenBank/DDBJ databases">
        <title>Sequencing 23 genomes of Wallemia ichthyophaga.</title>
        <authorList>
            <person name="Gostincar C."/>
        </authorList>
    </citation>
    <scope>NUCLEOTIDE SEQUENCE [LARGE SCALE GENOMIC DNA]</scope>
    <source>
        <strain evidence="19 20">EXF-6200</strain>
    </source>
</reference>
<keyword evidence="11 15" id="KW-0067">ATP-binding</keyword>
<feature type="compositionally biased region" description="Polar residues" evidence="17">
    <location>
        <begin position="420"/>
        <end position="429"/>
    </location>
</feature>
<evidence type="ECO:0000256" key="2">
    <source>
        <dbReference type="ARBA" id="ARBA00004496"/>
    </source>
</evidence>
<proteinExistence type="inferred from homology"/>
<dbReference type="GO" id="GO:0005524">
    <property type="term" value="F:ATP binding"/>
    <property type="evidence" value="ECO:0007669"/>
    <property type="project" value="UniProtKB-UniRule"/>
</dbReference>
<dbReference type="GO" id="GO:0004674">
    <property type="term" value="F:protein serine/threonine kinase activity"/>
    <property type="evidence" value="ECO:0007669"/>
    <property type="project" value="UniProtKB-KW"/>
</dbReference>
<dbReference type="AlphaFoldDB" id="A0A4T0J164"/>
<dbReference type="PROSITE" id="PS00107">
    <property type="entry name" value="PROTEIN_KINASE_ATP"/>
    <property type="match status" value="1"/>
</dbReference>
<comment type="catalytic activity">
    <reaction evidence="14">
        <text>L-seryl-[protein] + ATP = O-phospho-L-seryl-[protein] + ADP + H(+)</text>
        <dbReference type="Rhea" id="RHEA:17989"/>
        <dbReference type="Rhea" id="RHEA-COMP:9863"/>
        <dbReference type="Rhea" id="RHEA-COMP:11604"/>
        <dbReference type="ChEBI" id="CHEBI:15378"/>
        <dbReference type="ChEBI" id="CHEBI:29999"/>
        <dbReference type="ChEBI" id="CHEBI:30616"/>
        <dbReference type="ChEBI" id="CHEBI:83421"/>
        <dbReference type="ChEBI" id="CHEBI:456216"/>
        <dbReference type="EC" id="2.7.11.1"/>
    </reaction>
</comment>
<evidence type="ECO:0000313" key="20">
    <source>
        <dbReference type="Proteomes" id="UP000310689"/>
    </source>
</evidence>
<dbReference type="GO" id="GO:0046872">
    <property type="term" value="F:metal ion binding"/>
    <property type="evidence" value="ECO:0007669"/>
    <property type="project" value="UniProtKB-KW"/>
</dbReference>
<evidence type="ECO:0000256" key="4">
    <source>
        <dbReference type="ARBA" id="ARBA00012513"/>
    </source>
</evidence>
<dbReference type="SMART" id="SM00220">
    <property type="entry name" value="S_TKc"/>
    <property type="match status" value="1"/>
</dbReference>
<feature type="binding site" evidence="15">
    <location>
        <position position="64"/>
    </location>
    <ligand>
        <name>ATP</name>
        <dbReference type="ChEBI" id="CHEBI:30616"/>
    </ligand>
</feature>
<dbReference type="FunFam" id="1.10.510.10:FF:000499">
    <property type="entry name" value="Serine/threonine-protein kinase KIC1"/>
    <property type="match status" value="1"/>
</dbReference>
<protein>
    <recommendedName>
        <fullName evidence="4">non-specific serine/threonine protein kinase</fullName>
        <ecNumber evidence="4">2.7.11.1</ecNumber>
    </recommendedName>
</protein>
<evidence type="ECO:0000259" key="18">
    <source>
        <dbReference type="PROSITE" id="PS50011"/>
    </source>
</evidence>
<dbReference type="InterPro" id="IPR050629">
    <property type="entry name" value="STE20/SPS1-PAK"/>
</dbReference>
<keyword evidence="7" id="KW-0808">Transferase</keyword>
<comment type="cofactor">
    <cofactor evidence="1">
        <name>Mg(2+)</name>
        <dbReference type="ChEBI" id="CHEBI:18420"/>
    </cofactor>
</comment>
<feature type="compositionally biased region" description="Basic and acidic residues" evidence="17">
    <location>
        <begin position="391"/>
        <end position="406"/>
    </location>
</feature>
<dbReference type="Gene3D" id="1.10.510.10">
    <property type="entry name" value="Transferase(Phosphotransferase) domain 1"/>
    <property type="match status" value="1"/>
</dbReference>
<keyword evidence="8" id="KW-0479">Metal-binding</keyword>
<dbReference type="CDD" id="cd06609">
    <property type="entry name" value="STKc_MST3_like"/>
    <property type="match status" value="1"/>
</dbReference>
<dbReference type="EMBL" id="SPOI01000133">
    <property type="protein sequence ID" value="TIB36158.1"/>
    <property type="molecule type" value="Genomic_DNA"/>
</dbReference>
<evidence type="ECO:0000256" key="14">
    <source>
        <dbReference type="ARBA" id="ARBA00048679"/>
    </source>
</evidence>
<evidence type="ECO:0000256" key="8">
    <source>
        <dbReference type="ARBA" id="ARBA00022723"/>
    </source>
</evidence>
<comment type="catalytic activity">
    <reaction evidence="13">
        <text>L-threonyl-[protein] + ATP = O-phospho-L-threonyl-[protein] + ADP + H(+)</text>
        <dbReference type="Rhea" id="RHEA:46608"/>
        <dbReference type="Rhea" id="RHEA-COMP:11060"/>
        <dbReference type="Rhea" id="RHEA-COMP:11605"/>
        <dbReference type="ChEBI" id="CHEBI:15378"/>
        <dbReference type="ChEBI" id="CHEBI:30013"/>
        <dbReference type="ChEBI" id="CHEBI:30616"/>
        <dbReference type="ChEBI" id="CHEBI:61977"/>
        <dbReference type="ChEBI" id="CHEBI:456216"/>
        <dbReference type="EC" id="2.7.11.1"/>
    </reaction>
</comment>
<evidence type="ECO:0000256" key="13">
    <source>
        <dbReference type="ARBA" id="ARBA00047899"/>
    </source>
</evidence>
<gene>
    <name evidence="19" type="ORF">E3P86_02542</name>
</gene>
<dbReference type="PANTHER" id="PTHR48012:SF10">
    <property type="entry name" value="FI20177P1"/>
    <property type="match status" value="1"/>
</dbReference>
<dbReference type="PANTHER" id="PTHR48012">
    <property type="entry name" value="STERILE20-LIKE KINASE, ISOFORM B-RELATED"/>
    <property type="match status" value="1"/>
</dbReference>
<evidence type="ECO:0000256" key="9">
    <source>
        <dbReference type="ARBA" id="ARBA00022741"/>
    </source>
</evidence>
<evidence type="ECO:0000256" key="3">
    <source>
        <dbReference type="ARBA" id="ARBA00008874"/>
    </source>
</evidence>
<comment type="subcellular location">
    <subcellularLocation>
        <location evidence="2">Cytoplasm</location>
    </subcellularLocation>
</comment>
<feature type="region of interest" description="Disordered" evidence="17">
    <location>
        <begin position="391"/>
        <end position="516"/>
    </location>
</feature>
<dbReference type="Pfam" id="PF20929">
    <property type="entry name" value="PDCD10_N"/>
    <property type="match status" value="1"/>
</dbReference>
<dbReference type="InterPro" id="IPR000719">
    <property type="entry name" value="Prot_kinase_dom"/>
</dbReference>
<dbReference type="Gene3D" id="1.10.12.70">
    <property type="match status" value="1"/>
</dbReference>
<dbReference type="Proteomes" id="UP000310689">
    <property type="component" value="Unassembled WGS sequence"/>
</dbReference>
<evidence type="ECO:0000256" key="11">
    <source>
        <dbReference type="ARBA" id="ARBA00022840"/>
    </source>
</evidence>
<keyword evidence="10" id="KW-0418">Kinase</keyword>
<evidence type="ECO:0000256" key="5">
    <source>
        <dbReference type="ARBA" id="ARBA00022490"/>
    </source>
</evidence>
<keyword evidence="12" id="KW-0460">Magnesium</keyword>
<feature type="coiled-coil region" evidence="16">
    <location>
        <begin position="61"/>
        <end position="88"/>
    </location>
</feature>
<evidence type="ECO:0000256" key="16">
    <source>
        <dbReference type="SAM" id="Coils"/>
    </source>
</evidence>
<evidence type="ECO:0000256" key="7">
    <source>
        <dbReference type="ARBA" id="ARBA00022679"/>
    </source>
</evidence>
<feature type="domain" description="Protein kinase" evidence="18">
    <location>
        <begin position="35"/>
        <end position="285"/>
    </location>
</feature>
<dbReference type="InterPro" id="IPR046409">
    <property type="entry name" value="PDC10_dimerisation_sf"/>
</dbReference>
<dbReference type="Gene3D" id="3.30.200.20">
    <property type="entry name" value="Phosphorylase Kinase, domain 1"/>
    <property type="match status" value="1"/>
</dbReference>
<evidence type="ECO:0000256" key="1">
    <source>
        <dbReference type="ARBA" id="ARBA00001946"/>
    </source>
</evidence>
<feature type="region of interest" description="Disordered" evidence="17">
    <location>
        <begin position="533"/>
        <end position="575"/>
    </location>
</feature>
<evidence type="ECO:0000256" key="6">
    <source>
        <dbReference type="ARBA" id="ARBA00022527"/>
    </source>
</evidence>
<evidence type="ECO:0000256" key="10">
    <source>
        <dbReference type="ARBA" id="ARBA00022777"/>
    </source>
</evidence>
<feature type="compositionally biased region" description="Basic and acidic residues" evidence="17">
    <location>
        <begin position="434"/>
        <end position="449"/>
    </location>
</feature>
<feature type="compositionally biased region" description="Polar residues" evidence="17">
    <location>
        <begin position="504"/>
        <end position="514"/>
    </location>
</feature>
<dbReference type="Pfam" id="PF00069">
    <property type="entry name" value="Pkinase"/>
    <property type="match status" value="1"/>
</dbReference>
<dbReference type="GO" id="GO:0005737">
    <property type="term" value="C:cytoplasm"/>
    <property type="evidence" value="ECO:0007669"/>
    <property type="project" value="UniProtKB-SubCell"/>
</dbReference>
<feature type="compositionally biased region" description="Low complexity" evidence="17">
    <location>
        <begin position="450"/>
        <end position="466"/>
    </location>
</feature>
<comment type="caution">
    <text evidence="19">The sequence shown here is derived from an EMBL/GenBank/DDBJ whole genome shotgun (WGS) entry which is preliminary data.</text>
</comment>
<dbReference type="InterPro" id="IPR048288">
    <property type="entry name" value="PDCD10_N"/>
</dbReference>
<dbReference type="InterPro" id="IPR017441">
    <property type="entry name" value="Protein_kinase_ATP_BS"/>
</dbReference>
<dbReference type="EC" id="2.7.11.1" evidence="4"/>
<organism evidence="19 20">
    <name type="scientific">Wallemia ichthyophaga</name>
    <dbReference type="NCBI Taxonomy" id="245174"/>
    <lineage>
        <taxon>Eukaryota</taxon>
        <taxon>Fungi</taxon>
        <taxon>Dikarya</taxon>
        <taxon>Basidiomycota</taxon>
        <taxon>Wallemiomycotina</taxon>
        <taxon>Wallemiomycetes</taxon>
        <taxon>Wallemiales</taxon>
        <taxon>Wallemiaceae</taxon>
        <taxon>Wallemia</taxon>
    </lineage>
</organism>
<evidence type="ECO:0000256" key="15">
    <source>
        <dbReference type="PROSITE-ProRule" id="PRU10141"/>
    </source>
</evidence>
<evidence type="ECO:0000313" key="19">
    <source>
        <dbReference type="EMBL" id="TIB36158.1"/>
    </source>
</evidence>
<keyword evidence="9 15" id="KW-0547">Nucleotide-binding</keyword>
<accession>A0A4T0J164</accession>
<name>A0A4T0J164_WALIC</name>
<evidence type="ECO:0000256" key="17">
    <source>
        <dbReference type="SAM" id="MobiDB-lite"/>
    </source>
</evidence>
<sequence>MENEVTLHVPIWPCIWKKSRVARASNKAIDPEKLFALEERVGKGSFGEVYKGYDKRNNSQVAVKIIDLESAEDEIEDIQEEINILSQMDSKFVTKYHGSYLKKTHLWIIMEFCSGGSCSELMKPGLIKEEFIAILIRELLCGLLYLHNQGKLHRDIKAANVLLNSSGDVKLADFGVSGQLTSTMTKKNTFVGTPYWMSPEVIKQSGYDHKADIWSLGITAIELAQGTPPYADLHPMKVLFLIPKNSPPSLDGNYSKLFKEFVSLCLQRDPKMRPSARELLKHKFIKGAKKTSHLTELIERLDRFKMAGGLSKSANKGDMLVDQNTLGGQSEDLWDFGTIQGTQRGGFAPQSIRNQPVPPLPTDIPPPTQQNMQAYNQAYAPQIHHKDYARTAQTNEKETKVNENDMLRSTSRMTIEDGVTNRSYRSGSTLRAGLVRDREMKQSKERDPLHNLSNKPSPSPSPTKSTMGYVDTLKGGKAAAGGGRSSTASTYRDLPPIPKDVKSPAQNSILNTPDSFIGSHRSELLPTAATYDSPVISDGIGPGTDSMASRQPPPTPYSYQDDRSINRSDSGMTSESTVEYDEQILEQRTMLDAVVHPVLDTITRKVDTVDANMAVNSLKNAFDTAEGLIPGLTNYFISEVVESVERDE</sequence>
<keyword evidence="6" id="KW-0723">Serine/threonine-protein kinase</keyword>
<keyword evidence="16" id="KW-0175">Coiled coil</keyword>
<keyword evidence="5" id="KW-0963">Cytoplasm</keyword>
<comment type="similarity">
    <text evidence="3">Belongs to the protein kinase superfamily. STE Ser/Thr protein kinase family. STE20 subfamily.</text>
</comment>
<dbReference type="InterPro" id="IPR011009">
    <property type="entry name" value="Kinase-like_dom_sf"/>
</dbReference>
<dbReference type="SUPFAM" id="SSF56112">
    <property type="entry name" value="Protein kinase-like (PK-like)"/>
    <property type="match status" value="1"/>
</dbReference>